<accession>A0A1A8U6Z4</accession>
<dbReference type="AlphaFoldDB" id="A0A1A8U6Z4"/>
<protein>
    <submittedName>
        <fullName evidence="1">Claudin domain containing 1</fullName>
    </submittedName>
</protein>
<organism evidence="1">
    <name type="scientific">Nothobranchius furzeri</name>
    <name type="common">Turquoise killifish</name>
    <dbReference type="NCBI Taxonomy" id="105023"/>
    <lineage>
        <taxon>Eukaryota</taxon>
        <taxon>Metazoa</taxon>
        <taxon>Chordata</taxon>
        <taxon>Craniata</taxon>
        <taxon>Vertebrata</taxon>
        <taxon>Euteleostomi</taxon>
        <taxon>Actinopterygii</taxon>
        <taxon>Neopterygii</taxon>
        <taxon>Teleostei</taxon>
        <taxon>Neoteleostei</taxon>
        <taxon>Acanthomorphata</taxon>
        <taxon>Ovalentaria</taxon>
        <taxon>Atherinomorphae</taxon>
        <taxon>Cyprinodontiformes</taxon>
        <taxon>Nothobranchiidae</taxon>
        <taxon>Nothobranchius</taxon>
    </lineage>
</organism>
<name>A0A1A8U6Z4_NOTFU</name>
<gene>
    <name evidence="1" type="primary">CLDND1</name>
</gene>
<evidence type="ECO:0000313" key="1">
    <source>
        <dbReference type="EMBL" id="SBS42848.1"/>
    </source>
</evidence>
<feature type="non-terminal residue" evidence="1">
    <location>
        <position position="1"/>
    </location>
</feature>
<reference evidence="1" key="2">
    <citation type="submission" date="2016-06" db="EMBL/GenBank/DDBJ databases">
        <title>The genome of a short-lived fish provides insights into sex chromosome evolution and the genetic control of aging.</title>
        <authorList>
            <person name="Reichwald K."/>
            <person name="Felder M."/>
            <person name="Petzold A."/>
            <person name="Koch P."/>
            <person name="Groth M."/>
            <person name="Platzer M."/>
        </authorList>
    </citation>
    <scope>NUCLEOTIDE SEQUENCE</scope>
    <source>
        <tissue evidence="1">Brain</tissue>
    </source>
</reference>
<reference evidence="1" key="1">
    <citation type="submission" date="2016-05" db="EMBL/GenBank/DDBJ databases">
        <authorList>
            <person name="Lavstsen T."/>
            <person name="Jespersen J.S."/>
        </authorList>
    </citation>
    <scope>NUCLEOTIDE SEQUENCE</scope>
    <source>
        <tissue evidence="1">Brain</tissue>
    </source>
</reference>
<sequence length="32" mass="3614">QVSSNQAQYSQCAVIFVKMMTSYICMHACMLP</sequence>
<proteinExistence type="predicted"/>
<dbReference type="EMBL" id="HAEJ01002391">
    <property type="protein sequence ID" value="SBS42848.1"/>
    <property type="molecule type" value="Transcribed_RNA"/>
</dbReference>